<gene>
    <name evidence="1" type="ORF">ACFO3U_00065</name>
</gene>
<dbReference type="RefSeq" id="WP_338376161.1">
    <property type="nucleotide sequence ID" value="NZ_JBHSGW010000001.1"/>
</dbReference>
<comment type="caution">
    <text evidence="1">The sequence shown here is derived from an EMBL/GenBank/DDBJ whole genome shotgun (WGS) entry which is preliminary data.</text>
</comment>
<dbReference type="Proteomes" id="UP001595885">
    <property type="component" value="Unassembled WGS sequence"/>
</dbReference>
<dbReference type="EMBL" id="JBHSGW010000001">
    <property type="protein sequence ID" value="MFC4738378.1"/>
    <property type="molecule type" value="Genomic_DNA"/>
</dbReference>
<organism evidence="1 2">
    <name type="scientific">Flavobacterium ponti</name>
    <dbReference type="NCBI Taxonomy" id="665133"/>
    <lineage>
        <taxon>Bacteria</taxon>
        <taxon>Pseudomonadati</taxon>
        <taxon>Bacteroidota</taxon>
        <taxon>Flavobacteriia</taxon>
        <taxon>Flavobacteriales</taxon>
        <taxon>Flavobacteriaceae</taxon>
        <taxon>Flavobacterium</taxon>
    </lineage>
</organism>
<reference evidence="2" key="1">
    <citation type="journal article" date="2019" name="Int. J. Syst. Evol. Microbiol.">
        <title>The Global Catalogue of Microorganisms (GCM) 10K type strain sequencing project: providing services to taxonomists for standard genome sequencing and annotation.</title>
        <authorList>
            <consortium name="The Broad Institute Genomics Platform"/>
            <consortium name="The Broad Institute Genome Sequencing Center for Infectious Disease"/>
            <person name="Wu L."/>
            <person name="Ma J."/>
        </authorList>
    </citation>
    <scope>NUCLEOTIDE SEQUENCE [LARGE SCALE GENOMIC DNA]</scope>
    <source>
        <strain evidence="2">CCUG 50349</strain>
    </source>
</reference>
<name>A0ABV9NYF1_9FLAO</name>
<accession>A0ABV9NYF1</accession>
<sequence length="128" mass="15194">MKKHYKILLLFISILILVGWKTIQNNEFVYQIENQKIMLRIESGMNFLRWNEKAKLILNTENIDSRKLSLSAPGLRNIKGATIENTESIWEINISKQTIKNDTLKLFISCRNQDDRFWSHQFKIPIKE</sequence>
<keyword evidence="2" id="KW-1185">Reference proteome</keyword>
<protein>
    <submittedName>
        <fullName evidence="1">Uncharacterized protein</fullName>
    </submittedName>
</protein>
<evidence type="ECO:0000313" key="1">
    <source>
        <dbReference type="EMBL" id="MFC4738378.1"/>
    </source>
</evidence>
<evidence type="ECO:0000313" key="2">
    <source>
        <dbReference type="Proteomes" id="UP001595885"/>
    </source>
</evidence>
<proteinExistence type="predicted"/>